<proteinExistence type="predicted"/>
<keyword evidence="2" id="KW-1185">Reference proteome</keyword>
<organism evidence="1 2">
    <name type="scientific">Bradyrhizobium valentinum</name>
    <dbReference type="NCBI Taxonomy" id="1518501"/>
    <lineage>
        <taxon>Bacteria</taxon>
        <taxon>Pseudomonadati</taxon>
        <taxon>Pseudomonadota</taxon>
        <taxon>Alphaproteobacteria</taxon>
        <taxon>Hyphomicrobiales</taxon>
        <taxon>Nitrobacteraceae</taxon>
        <taxon>Bradyrhizobium</taxon>
    </lineage>
</organism>
<dbReference type="Proteomes" id="UP000051913">
    <property type="component" value="Unassembled WGS sequence"/>
</dbReference>
<accession>A0A0R3L5K6</accession>
<sequence>MERQLILVFFGGIRYFSRSRAKLEKPLAVLMTATDLLRVINSKLENFTSRIAVRPRAPLASQWPQTLSTSGCSSAASVWLHISMSVKMLRPFILALAAGPIPWNFPRGRS</sequence>
<gene>
    <name evidence="1" type="ORF">CP49_04485</name>
</gene>
<dbReference type="AlphaFoldDB" id="A0A0R3L5K6"/>
<evidence type="ECO:0000313" key="1">
    <source>
        <dbReference type="EMBL" id="KRR03196.1"/>
    </source>
</evidence>
<dbReference type="EMBL" id="LLXX01000143">
    <property type="protein sequence ID" value="KRR03196.1"/>
    <property type="molecule type" value="Genomic_DNA"/>
</dbReference>
<reference evidence="1 2" key="1">
    <citation type="submission" date="2014-03" db="EMBL/GenBank/DDBJ databases">
        <title>Bradyrhizobium valentinum sp. nov., isolated from effective nodules of Lupinus mariae-josephae, a lupine endemic of basic-lime soils in Eastern Spain.</title>
        <authorList>
            <person name="Duran D."/>
            <person name="Rey L."/>
            <person name="Navarro A."/>
            <person name="Busquets A."/>
            <person name="Imperial J."/>
            <person name="Ruiz-Argueso T."/>
        </authorList>
    </citation>
    <scope>NUCLEOTIDE SEQUENCE [LARGE SCALE GENOMIC DNA]</scope>
    <source>
        <strain evidence="1 2">LmjM3</strain>
    </source>
</reference>
<evidence type="ECO:0000313" key="2">
    <source>
        <dbReference type="Proteomes" id="UP000051913"/>
    </source>
</evidence>
<name>A0A0R3L5K6_9BRAD</name>
<comment type="caution">
    <text evidence="1">The sequence shown here is derived from an EMBL/GenBank/DDBJ whole genome shotgun (WGS) entry which is preliminary data.</text>
</comment>
<protein>
    <submittedName>
        <fullName evidence="1">Uncharacterized protein</fullName>
    </submittedName>
</protein>